<dbReference type="GO" id="GO:0008270">
    <property type="term" value="F:zinc ion binding"/>
    <property type="evidence" value="ECO:0007669"/>
    <property type="project" value="InterPro"/>
</dbReference>
<accession>A0AAU8EQL4</accession>
<dbReference type="AlphaFoldDB" id="A0AAU8EQL4"/>
<dbReference type="Pfam" id="PF01844">
    <property type="entry name" value="HNH"/>
    <property type="match status" value="1"/>
</dbReference>
<feature type="domain" description="HNH" evidence="1">
    <location>
        <begin position="168"/>
        <end position="224"/>
    </location>
</feature>
<dbReference type="GO" id="GO:0003676">
    <property type="term" value="F:nucleic acid binding"/>
    <property type="evidence" value="ECO:0007669"/>
    <property type="project" value="InterPro"/>
</dbReference>
<dbReference type="InterPro" id="IPR002711">
    <property type="entry name" value="HNH"/>
</dbReference>
<evidence type="ECO:0000313" key="2">
    <source>
        <dbReference type="EMBL" id="XCH11020.1"/>
    </source>
</evidence>
<proteinExistence type="predicted"/>
<dbReference type="CDD" id="cd00085">
    <property type="entry name" value="HNHc"/>
    <property type="match status" value="1"/>
</dbReference>
<keyword evidence="2" id="KW-0255">Endonuclease</keyword>
<dbReference type="InterPro" id="IPR003615">
    <property type="entry name" value="HNH_nuc"/>
</dbReference>
<reference evidence="2" key="1">
    <citation type="submission" date="2024-06" db="EMBL/GenBank/DDBJ databases">
        <title>Biodegradation of dimethachlon by Arthrobacter sp. K5: mechanistic insights and ecological implications.</title>
        <authorList>
            <person name="Hu S."/>
            <person name="Lu P."/>
        </authorList>
    </citation>
    <scope>NUCLEOTIDE SEQUENCE</scope>
    <source>
        <strain evidence="2">K5</strain>
    </source>
</reference>
<protein>
    <submittedName>
        <fullName evidence="2">HNH endonuclease</fullName>
    </submittedName>
</protein>
<gene>
    <name evidence="2" type="ORF">ABRP34_19795</name>
</gene>
<organism evidence="2">
    <name type="scientific">Arthrobacter sp. K5</name>
    <dbReference type="NCBI Taxonomy" id="2839623"/>
    <lineage>
        <taxon>Bacteria</taxon>
        <taxon>Bacillati</taxon>
        <taxon>Actinomycetota</taxon>
        <taxon>Actinomycetes</taxon>
        <taxon>Micrococcales</taxon>
        <taxon>Micrococcaceae</taxon>
        <taxon>Arthrobacter</taxon>
    </lineage>
</organism>
<dbReference type="GO" id="GO:0004519">
    <property type="term" value="F:endonuclease activity"/>
    <property type="evidence" value="ECO:0007669"/>
    <property type="project" value="UniProtKB-KW"/>
</dbReference>
<evidence type="ECO:0000259" key="1">
    <source>
        <dbReference type="Pfam" id="PF01844"/>
    </source>
</evidence>
<name>A0AAU8EQL4_9MICC</name>
<keyword evidence="2" id="KW-0540">Nuclease</keyword>
<dbReference type="Gene3D" id="1.10.30.50">
    <property type="match status" value="1"/>
</dbReference>
<keyword evidence="2" id="KW-0378">Hydrolase</keyword>
<dbReference type="RefSeq" id="WP_353711477.1">
    <property type="nucleotide sequence ID" value="NZ_CP159279.1"/>
</dbReference>
<sequence>MSRPHGFSIIVTPLLSRVKGELKLDRLAADLLRVIGEADSEKWLQVAELLRAYESLGATFQVLVNGTLIEALNLNELDQGVRTFTCTGSLMKASVDDSSSDVLMVAEALFSFIVCLLPLDIDQESAQEVGNVDFSFASEGERYSVLSNRYERSRANRAAAIAVHGTSCTVCQFNFDQSYGSLARGYVEVHHLIPVSSMDKPRPVDPLTELVPLCANCHRMAHRRWPPYTPQELAAARAYSASTSQS</sequence>
<dbReference type="EMBL" id="CP159279">
    <property type="protein sequence ID" value="XCH11020.1"/>
    <property type="molecule type" value="Genomic_DNA"/>
</dbReference>